<sequence length="39" mass="4588">MVSPGEKVQFFILGCYKIFKLMDMGSPYQKKKIVRLDTF</sequence>
<dbReference type="HOGENOM" id="CLU_3304366_0_0_9"/>
<name>C2Y2V7_BACMY</name>
<evidence type="ECO:0000313" key="1">
    <source>
        <dbReference type="EMBL" id="EEL67761.1"/>
    </source>
</evidence>
<organism evidence="1">
    <name type="scientific">Bacillus mycoides</name>
    <dbReference type="NCBI Taxonomy" id="1405"/>
    <lineage>
        <taxon>Bacteria</taxon>
        <taxon>Bacillati</taxon>
        <taxon>Bacillota</taxon>
        <taxon>Bacilli</taxon>
        <taxon>Bacillales</taxon>
        <taxon>Bacillaceae</taxon>
        <taxon>Bacillus</taxon>
        <taxon>Bacillus cereus group</taxon>
    </lineage>
</organism>
<gene>
    <name evidence="1" type="ORF">bcere0026_53040</name>
</gene>
<dbReference type="Proteomes" id="UP000001753">
    <property type="component" value="Chromosome"/>
</dbReference>
<proteinExistence type="predicted"/>
<reference evidence="1" key="1">
    <citation type="journal article" date="2012" name="Genome Res.">
        <title>Genomic characterization of the Bacillus cereus sensu lato species: Backdrop to the evolution of Bacillus anthracis.</title>
        <authorList>
            <person name="Zwick M.E."/>
            <person name="Joseph S.J."/>
            <person name="Didelot X."/>
            <person name="Chen P.E."/>
            <person name="Bishop-Lilly K.A."/>
            <person name="Stewart A.C."/>
            <person name="Willner K."/>
            <person name="Nolan N."/>
            <person name="Lentz S."/>
            <person name="Thomason M.K."/>
            <person name="Sozhamannan S."/>
            <person name="Mateczun A.J."/>
            <person name="Du L."/>
            <person name="Read T.D."/>
        </authorList>
    </citation>
    <scope>NUCLEOTIDE SEQUENCE [LARGE SCALE GENOMIC DNA]</scope>
    <source>
        <strain evidence="1">AH603</strain>
    </source>
</reference>
<comment type="caution">
    <text evidence="1">The sequence shown here is derived from an EMBL/GenBank/DDBJ whole genome shotgun (WGS) entry which is preliminary data.</text>
</comment>
<dbReference type="EMBL" id="ACMP01000157">
    <property type="protein sequence ID" value="EEL67761.1"/>
    <property type="molecule type" value="Genomic_DNA"/>
</dbReference>
<accession>C2Y2V7</accession>
<protein>
    <submittedName>
        <fullName evidence="1">Uncharacterized protein</fullName>
    </submittedName>
</protein>
<dbReference type="AlphaFoldDB" id="C2Y2V7"/>